<feature type="non-terminal residue" evidence="2">
    <location>
        <position position="147"/>
    </location>
</feature>
<dbReference type="AlphaFoldDB" id="X1GVS3"/>
<evidence type="ECO:0000259" key="1">
    <source>
        <dbReference type="PROSITE" id="PS51704"/>
    </source>
</evidence>
<comment type="caution">
    <text evidence="2">The sequence shown here is derived from an EMBL/GenBank/DDBJ whole genome shotgun (WGS) entry which is preliminary data.</text>
</comment>
<reference evidence="2" key="1">
    <citation type="journal article" date="2014" name="Front. Microbiol.">
        <title>High frequency of phylogenetically diverse reductive dehalogenase-homologous genes in deep subseafloor sedimentary metagenomes.</title>
        <authorList>
            <person name="Kawai M."/>
            <person name="Futagami T."/>
            <person name="Toyoda A."/>
            <person name="Takaki Y."/>
            <person name="Nishi S."/>
            <person name="Hori S."/>
            <person name="Arai W."/>
            <person name="Tsubouchi T."/>
            <person name="Morono Y."/>
            <person name="Uchiyama I."/>
            <person name="Ito T."/>
            <person name="Fujiyama A."/>
            <person name="Inagaki F."/>
            <person name="Takami H."/>
        </authorList>
    </citation>
    <scope>NUCLEOTIDE SEQUENCE</scope>
    <source>
        <strain evidence="2">Expedition CK06-06</strain>
    </source>
</reference>
<dbReference type="PANTHER" id="PTHR46211:SF14">
    <property type="entry name" value="GLYCEROPHOSPHODIESTER PHOSPHODIESTERASE"/>
    <property type="match status" value="1"/>
</dbReference>
<dbReference type="PANTHER" id="PTHR46211">
    <property type="entry name" value="GLYCEROPHOSPHORYL DIESTER PHOSPHODIESTERASE"/>
    <property type="match status" value="1"/>
</dbReference>
<organism evidence="2">
    <name type="scientific">marine sediment metagenome</name>
    <dbReference type="NCBI Taxonomy" id="412755"/>
    <lineage>
        <taxon>unclassified sequences</taxon>
        <taxon>metagenomes</taxon>
        <taxon>ecological metagenomes</taxon>
    </lineage>
</organism>
<feature type="domain" description="GP-PDE" evidence="1">
    <location>
        <begin position="5"/>
        <end position="147"/>
    </location>
</feature>
<dbReference type="InterPro" id="IPR017946">
    <property type="entry name" value="PLC-like_Pdiesterase_TIM-brl"/>
</dbReference>
<gene>
    <name evidence="2" type="ORF">S03H2_29175</name>
</gene>
<accession>X1GVS3</accession>
<evidence type="ECO:0000313" key="2">
    <source>
        <dbReference type="EMBL" id="GAH61272.1"/>
    </source>
</evidence>
<dbReference type="Pfam" id="PF03009">
    <property type="entry name" value="GDPD"/>
    <property type="match status" value="1"/>
</dbReference>
<dbReference type="GO" id="GO:0006629">
    <property type="term" value="P:lipid metabolic process"/>
    <property type="evidence" value="ECO:0007669"/>
    <property type="project" value="InterPro"/>
</dbReference>
<dbReference type="EMBL" id="BARU01017598">
    <property type="protein sequence ID" value="GAH61272.1"/>
    <property type="molecule type" value="Genomic_DNA"/>
</dbReference>
<dbReference type="PROSITE" id="PS51704">
    <property type="entry name" value="GP_PDE"/>
    <property type="match status" value="1"/>
</dbReference>
<dbReference type="SUPFAM" id="SSF51695">
    <property type="entry name" value="PLC-like phosphodiesterases"/>
    <property type="match status" value="1"/>
</dbReference>
<dbReference type="InterPro" id="IPR030395">
    <property type="entry name" value="GP_PDE_dom"/>
</dbReference>
<dbReference type="GO" id="GO:0008081">
    <property type="term" value="F:phosphoric diester hydrolase activity"/>
    <property type="evidence" value="ECO:0007669"/>
    <property type="project" value="InterPro"/>
</dbReference>
<sequence>MKKKILFIGHRGTIIDYDENTLKSFEAAIKSGAQYIEFDVRRLKDGNLLVFHDAFIDKTKDGSVYLKDLTYAELKNCKTKIRTAEISLLSEVLDKLAKKTKFMIELKEEEIKNDVINMVIKKGLLKDCIICGRNYELLRIIKKEFPK</sequence>
<proteinExistence type="predicted"/>
<dbReference type="Gene3D" id="3.20.20.190">
    <property type="entry name" value="Phosphatidylinositol (PI) phosphodiesterase"/>
    <property type="match status" value="1"/>
</dbReference>
<protein>
    <recommendedName>
        <fullName evidence="1">GP-PDE domain-containing protein</fullName>
    </recommendedName>
</protein>
<name>X1GVS3_9ZZZZ</name>
<dbReference type="CDD" id="cd08566">
    <property type="entry name" value="GDPD_AtGDE_like"/>
    <property type="match status" value="1"/>
</dbReference>